<feature type="region of interest" description="Disordered" evidence="8">
    <location>
        <begin position="95"/>
        <end position="128"/>
    </location>
</feature>
<proteinExistence type="predicted"/>
<dbReference type="PROSITE" id="PS50157">
    <property type="entry name" value="ZINC_FINGER_C2H2_2"/>
    <property type="match status" value="2"/>
</dbReference>
<dbReference type="PANTHER" id="PTHR24394:SF29">
    <property type="entry name" value="MYONEURIN"/>
    <property type="match status" value="1"/>
</dbReference>
<accession>Q6BM02</accession>
<feature type="compositionally biased region" description="Basic and acidic residues" evidence="8">
    <location>
        <begin position="246"/>
        <end position="257"/>
    </location>
</feature>
<feature type="region of interest" description="Disordered" evidence="8">
    <location>
        <begin position="246"/>
        <end position="285"/>
    </location>
</feature>
<dbReference type="SUPFAM" id="SSF57667">
    <property type="entry name" value="beta-beta-alpha zinc fingers"/>
    <property type="match status" value="1"/>
</dbReference>
<feature type="compositionally biased region" description="Polar residues" evidence="8">
    <location>
        <begin position="95"/>
        <end position="117"/>
    </location>
</feature>
<keyword evidence="2" id="KW-0479">Metal-binding</keyword>
<keyword evidence="4 7" id="KW-0863">Zinc-finger</keyword>
<dbReference type="InterPro" id="IPR036236">
    <property type="entry name" value="Znf_C2H2_sf"/>
</dbReference>
<dbReference type="eggNOG" id="KOG1721">
    <property type="taxonomic scope" value="Eukaryota"/>
</dbReference>
<sequence>MDQYRYRRSKSTQSLQNASGRTTSTLPDPVNGNSQSEGYNSDMSYSMYAQQPSAHIVGASPPTKKLKNSNLESQLYMPGSRSSSGAVEQNLSYTRSYSVSNDRQLGSKNDNPISMSRSHSHNESDEDERFLRLAREALVATATAAKNHSDSLLVDPTIQNLLTRLQYVSSPHGNPIRRSDKIRANENGQLMIQDFYQDFPNLSNDIFSENRFGGNNSLDHDQQRPENQSTRSEDWNFLIGEPQHLESKESRSTHDQGHTMSHPMNENTTTVLSDNSQSDKSGKEDEDRKFLCSKCTMSFRRSSDLKRHEKQHLSIPPNICELCGKGFARKDALKRHSGTLTCKRNADRKLYIENLDYLHRPNNSSMPIQPNYNSGSDW</sequence>
<dbReference type="RefSeq" id="XP_460769.2">
    <property type="nucleotide sequence ID" value="XM_460769.1"/>
</dbReference>
<dbReference type="SMART" id="SM00355">
    <property type="entry name" value="ZnF_C2H2"/>
    <property type="match status" value="2"/>
</dbReference>
<evidence type="ECO:0000256" key="8">
    <source>
        <dbReference type="SAM" id="MobiDB-lite"/>
    </source>
</evidence>
<evidence type="ECO:0000256" key="4">
    <source>
        <dbReference type="ARBA" id="ARBA00022771"/>
    </source>
</evidence>
<keyword evidence="6" id="KW-0539">Nucleus</keyword>
<dbReference type="PANTHER" id="PTHR24394">
    <property type="entry name" value="ZINC FINGER PROTEIN"/>
    <property type="match status" value="1"/>
</dbReference>
<dbReference type="InParanoid" id="Q6BM02"/>
<feature type="compositionally biased region" description="Basic residues" evidence="8">
    <location>
        <begin position="1"/>
        <end position="10"/>
    </location>
</feature>
<dbReference type="HOGENOM" id="CLU_040688_0_0_1"/>
<dbReference type="Pfam" id="PF00096">
    <property type="entry name" value="zf-C2H2"/>
    <property type="match status" value="2"/>
</dbReference>
<dbReference type="OrthoDB" id="8922241at2759"/>
<evidence type="ECO:0000313" key="10">
    <source>
        <dbReference type="EMBL" id="CAG89110.2"/>
    </source>
</evidence>
<dbReference type="InterPro" id="IPR013087">
    <property type="entry name" value="Znf_C2H2_type"/>
</dbReference>
<dbReference type="EMBL" id="CR382138">
    <property type="protein sequence ID" value="CAG89110.2"/>
    <property type="molecule type" value="Genomic_DNA"/>
</dbReference>
<feature type="compositionally biased region" description="Polar residues" evidence="8">
    <location>
        <begin position="207"/>
        <end position="217"/>
    </location>
</feature>
<evidence type="ECO:0000256" key="2">
    <source>
        <dbReference type="ARBA" id="ARBA00022723"/>
    </source>
</evidence>
<dbReference type="AlphaFoldDB" id="Q6BM02"/>
<evidence type="ECO:0000259" key="9">
    <source>
        <dbReference type="PROSITE" id="PS50157"/>
    </source>
</evidence>
<dbReference type="Gene3D" id="3.30.160.60">
    <property type="entry name" value="Classic Zinc Finger"/>
    <property type="match status" value="2"/>
</dbReference>
<evidence type="ECO:0000256" key="3">
    <source>
        <dbReference type="ARBA" id="ARBA00022737"/>
    </source>
</evidence>
<comment type="subcellular location">
    <subcellularLocation>
        <location evidence="1">Nucleus</location>
    </subcellularLocation>
</comment>
<dbReference type="OMA" id="SHPMNEN"/>
<protein>
    <submittedName>
        <fullName evidence="10">DEHA2F09394p</fullName>
    </submittedName>
</protein>
<dbReference type="GeneID" id="2903611"/>
<evidence type="ECO:0000256" key="6">
    <source>
        <dbReference type="ARBA" id="ARBA00023242"/>
    </source>
</evidence>
<keyword evidence="3" id="KW-0677">Repeat</keyword>
<keyword evidence="5" id="KW-0862">Zinc</keyword>
<evidence type="ECO:0000256" key="7">
    <source>
        <dbReference type="PROSITE-ProRule" id="PRU00042"/>
    </source>
</evidence>
<feature type="region of interest" description="Disordered" evidence="8">
    <location>
        <begin position="207"/>
        <end position="232"/>
    </location>
</feature>
<reference evidence="10 11" key="1">
    <citation type="journal article" date="2004" name="Nature">
        <title>Genome evolution in yeasts.</title>
        <authorList>
            <consortium name="Genolevures"/>
            <person name="Dujon B."/>
            <person name="Sherman D."/>
            <person name="Fischer G."/>
            <person name="Durrens P."/>
            <person name="Casaregola S."/>
            <person name="Lafontaine I."/>
            <person name="de Montigny J."/>
            <person name="Marck C."/>
            <person name="Neuveglise C."/>
            <person name="Talla E."/>
            <person name="Goffard N."/>
            <person name="Frangeul L."/>
            <person name="Aigle M."/>
            <person name="Anthouard V."/>
            <person name="Babour A."/>
            <person name="Barbe V."/>
            <person name="Barnay S."/>
            <person name="Blanchin S."/>
            <person name="Beckerich J.M."/>
            <person name="Beyne E."/>
            <person name="Bleykasten C."/>
            <person name="Boisrame A."/>
            <person name="Boyer J."/>
            <person name="Cattolico L."/>
            <person name="Confanioleri F."/>
            <person name="de Daruvar A."/>
            <person name="Despons L."/>
            <person name="Fabre E."/>
            <person name="Fairhead C."/>
            <person name="Ferry-Dumazet H."/>
            <person name="Groppi A."/>
            <person name="Hantraye F."/>
            <person name="Hennequin C."/>
            <person name="Jauniaux N."/>
            <person name="Joyet P."/>
            <person name="Kachouri R."/>
            <person name="Kerrest A."/>
            <person name="Koszul R."/>
            <person name="Lemaire M."/>
            <person name="Lesur I."/>
            <person name="Ma L."/>
            <person name="Muller H."/>
            <person name="Nicaud J.M."/>
            <person name="Nikolski M."/>
            <person name="Oztas S."/>
            <person name="Ozier-Kalogeropoulos O."/>
            <person name="Pellenz S."/>
            <person name="Potier S."/>
            <person name="Richard G.F."/>
            <person name="Straub M.L."/>
            <person name="Suleau A."/>
            <person name="Swennene D."/>
            <person name="Tekaia F."/>
            <person name="Wesolowski-Louvel M."/>
            <person name="Westhof E."/>
            <person name="Wirth B."/>
            <person name="Zeniou-Meyer M."/>
            <person name="Zivanovic I."/>
            <person name="Bolotin-Fukuhara M."/>
            <person name="Thierry A."/>
            <person name="Bouchier C."/>
            <person name="Caudron B."/>
            <person name="Scarpelli C."/>
            <person name="Gaillardin C."/>
            <person name="Weissenbach J."/>
            <person name="Wincker P."/>
            <person name="Souciet J.L."/>
        </authorList>
    </citation>
    <scope>NUCLEOTIDE SEQUENCE [LARGE SCALE GENOMIC DNA]</scope>
    <source>
        <strain evidence="11">ATCC 36239 / CBS 767 / BCRC 21394 / JCM 1990 / NBRC 0083 / IGC 2968</strain>
    </source>
</reference>
<dbReference type="KEGG" id="dha:DEHA2F09394g"/>
<name>Q6BM02_DEBHA</name>
<feature type="domain" description="C2H2-type" evidence="9">
    <location>
        <begin position="318"/>
        <end position="345"/>
    </location>
</feature>
<feature type="region of interest" description="Disordered" evidence="8">
    <location>
        <begin position="1"/>
        <end position="47"/>
    </location>
</feature>
<dbReference type="GO" id="GO:0008270">
    <property type="term" value="F:zinc ion binding"/>
    <property type="evidence" value="ECO:0007669"/>
    <property type="project" value="UniProtKB-KW"/>
</dbReference>
<feature type="compositionally biased region" description="Polar residues" evidence="8">
    <location>
        <begin position="11"/>
        <end position="47"/>
    </location>
</feature>
<gene>
    <name evidence="10" type="ordered locus">DEHA2F09394g</name>
</gene>
<evidence type="ECO:0000313" key="11">
    <source>
        <dbReference type="Proteomes" id="UP000000599"/>
    </source>
</evidence>
<dbReference type="Proteomes" id="UP000000599">
    <property type="component" value="Chromosome F"/>
</dbReference>
<dbReference type="GO" id="GO:0000981">
    <property type="term" value="F:DNA-binding transcription factor activity, RNA polymerase II-specific"/>
    <property type="evidence" value="ECO:0007669"/>
    <property type="project" value="TreeGrafter"/>
</dbReference>
<feature type="domain" description="C2H2-type" evidence="9">
    <location>
        <begin position="290"/>
        <end position="317"/>
    </location>
</feature>
<dbReference type="PROSITE" id="PS00028">
    <property type="entry name" value="ZINC_FINGER_C2H2_1"/>
    <property type="match status" value="1"/>
</dbReference>
<keyword evidence="11" id="KW-1185">Reference proteome</keyword>
<evidence type="ECO:0000256" key="5">
    <source>
        <dbReference type="ARBA" id="ARBA00022833"/>
    </source>
</evidence>
<evidence type="ECO:0000256" key="1">
    <source>
        <dbReference type="ARBA" id="ARBA00004123"/>
    </source>
</evidence>
<feature type="compositionally biased region" description="Polar residues" evidence="8">
    <location>
        <begin position="258"/>
        <end position="279"/>
    </location>
</feature>
<organism evidence="10 11">
    <name type="scientific">Debaryomyces hansenii (strain ATCC 36239 / CBS 767 / BCRC 21394 / JCM 1990 / NBRC 0083 / IGC 2968)</name>
    <name type="common">Yeast</name>
    <name type="synonym">Torulaspora hansenii</name>
    <dbReference type="NCBI Taxonomy" id="284592"/>
    <lineage>
        <taxon>Eukaryota</taxon>
        <taxon>Fungi</taxon>
        <taxon>Dikarya</taxon>
        <taxon>Ascomycota</taxon>
        <taxon>Saccharomycotina</taxon>
        <taxon>Pichiomycetes</taxon>
        <taxon>Debaryomycetaceae</taxon>
        <taxon>Debaryomyces</taxon>
    </lineage>
</organism>
<dbReference type="STRING" id="284592.Q6BM02"/>
<dbReference type="GO" id="GO:0005634">
    <property type="term" value="C:nucleus"/>
    <property type="evidence" value="ECO:0007669"/>
    <property type="project" value="UniProtKB-SubCell"/>
</dbReference>